<gene>
    <name evidence="4" type="ORF">NGB36_11780</name>
</gene>
<evidence type="ECO:0000256" key="2">
    <source>
        <dbReference type="SAM" id="SignalP"/>
    </source>
</evidence>
<dbReference type="Pfam" id="PF14016">
    <property type="entry name" value="DUF4232"/>
    <property type="match status" value="1"/>
</dbReference>
<dbReference type="InterPro" id="IPR025326">
    <property type="entry name" value="DUF4232"/>
</dbReference>
<evidence type="ECO:0000313" key="4">
    <source>
        <dbReference type="EMBL" id="MCQ4081261.1"/>
    </source>
</evidence>
<evidence type="ECO:0000313" key="5">
    <source>
        <dbReference type="Proteomes" id="UP001057702"/>
    </source>
</evidence>
<feature type="signal peptide" evidence="2">
    <location>
        <begin position="1"/>
        <end position="31"/>
    </location>
</feature>
<proteinExistence type="predicted"/>
<dbReference type="PROSITE" id="PS51257">
    <property type="entry name" value="PROKAR_LIPOPROTEIN"/>
    <property type="match status" value="1"/>
</dbReference>
<keyword evidence="5" id="KW-1185">Reference proteome</keyword>
<feature type="compositionally biased region" description="Low complexity" evidence="1">
    <location>
        <begin position="41"/>
        <end position="53"/>
    </location>
</feature>
<feature type="compositionally biased region" description="Low complexity" evidence="1">
    <location>
        <begin position="60"/>
        <end position="80"/>
    </location>
</feature>
<dbReference type="Proteomes" id="UP001057702">
    <property type="component" value="Unassembled WGS sequence"/>
</dbReference>
<dbReference type="EMBL" id="JANFNG010000007">
    <property type="protein sequence ID" value="MCQ4081261.1"/>
    <property type="molecule type" value="Genomic_DNA"/>
</dbReference>
<protein>
    <submittedName>
        <fullName evidence="4">DUF4232 domain-containing protein</fullName>
    </submittedName>
</protein>
<evidence type="ECO:0000256" key="1">
    <source>
        <dbReference type="SAM" id="MobiDB-lite"/>
    </source>
</evidence>
<feature type="chain" id="PRO_5047096915" evidence="2">
    <location>
        <begin position="32"/>
        <end position="230"/>
    </location>
</feature>
<sequence length="230" mass="22007">MRSMTTNRGIRSAATQVAVLAAAALALTACSSSGTSGSSAAASSPSGAASSASGAGGTGASSATNASATSSGSTGAAGSGATAIQGRSASGVAGCSSSQLKVAQENPSVGAGQYYSTLVFTNVSGTTCTLTGYPGVSYVATGGVQSGNAAVRAGGSVATVTLRPGGTASATLHDSNGISGYSPQQCDLSPAQGLRIYPPNQKAALFLPWKTQHCAGLSIHPLTIGPVQKS</sequence>
<keyword evidence="2" id="KW-0732">Signal</keyword>
<dbReference type="RefSeq" id="WP_255920173.1">
    <property type="nucleotide sequence ID" value="NZ_JANFNG010000007.1"/>
</dbReference>
<comment type="caution">
    <text evidence="4">The sequence shown here is derived from an EMBL/GenBank/DDBJ whole genome shotgun (WGS) entry which is preliminary data.</text>
</comment>
<feature type="region of interest" description="Disordered" evidence="1">
    <location>
        <begin position="41"/>
        <end position="80"/>
    </location>
</feature>
<accession>A0ABT1PUB0</accession>
<evidence type="ECO:0000259" key="3">
    <source>
        <dbReference type="Pfam" id="PF14016"/>
    </source>
</evidence>
<organism evidence="4 5">
    <name type="scientific">Streptomyces humicola</name>
    <dbReference type="NCBI Taxonomy" id="2953240"/>
    <lineage>
        <taxon>Bacteria</taxon>
        <taxon>Bacillati</taxon>
        <taxon>Actinomycetota</taxon>
        <taxon>Actinomycetes</taxon>
        <taxon>Kitasatosporales</taxon>
        <taxon>Streptomycetaceae</taxon>
        <taxon>Streptomyces</taxon>
    </lineage>
</organism>
<name>A0ABT1PUB0_9ACTN</name>
<reference evidence="4" key="1">
    <citation type="submission" date="2022-06" db="EMBL/GenBank/DDBJ databases">
        <title>Draft genome sequence of Streptomyces sp. RB6PN25 isolated from peat swamp forest in Thailand.</title>
        <authorList>
            <person name="Duangmal K."/>
            <person name="Klaysubun C."/>
        </authorList>
    </citation>
    <scope>NUCLEOTIDE SEQUENCE</scope>
    <source>
        <strain evidence="4">RB6PN25</strain>
    </source>
</reference>
<feature type="domain" description="DUF4232" evidence="3">
    <location>
        <begin position="95"/>
        <end position="228"/>
    </location>
</feature>